<accession>A0ACC2BEM0</accession>
<sequence>MTKEEQGMPLVQELTPLSQILISKELANAFSISHEASKTPADVLRASESTVSQLRQQSSGDSFSPFSSSKDQSVKDDRFGSDPEGYHHRNNQIDAGGAVADGERIAGTEHSKVGEGSGQADAATMANNIEHFNDGDDKKGDSSHEGRAGACDSTNAGGGAAKKTKRQQPDTADSEEADSDSTPENPEEDSGARTLKRPRLVWTPQLHKRFVDAVAHLGIKNAVPKTIMQLMNVEGLTRENVASHLQKYRLYLKRMQGASSDGPPTSDPLFNSTPIPPGLAAATHYLPFPVPMGHMTIGAPLPSGGYGGFEHHPYGAMVRASQGMAPAEQRQQAVESQGQASTSSQQRIAIHCKNDPDCAIQITFQNIPERNVQLC</sequence>
<proteinExistence type="predicted"/>
<gene>
    <name evidence="1" type="ORF">O6H91_16G075500</name>
</gene>
<name>A0ACC2BEM0_DIPCM</name>
<protein>
    <submittedName>
        <fullName evidence="1">Uncharacterized protein</fullName>
    </submittedName>
</protein>
<reference evidence="2" key="1">
    <citation type="journal article" date="2024" name="Proc. Natl. Acad. Sci. U.S.A.">
        <title>Extraordinary preservation of gene collinearity over three hundred million years revealed in homosporous lycophytes.</title>
        <authorList>
            <person name="Li C."/>
            <person name="Wickell D."/>
            <person name="Kuo L.Y."/>
            <person name="Chen X."/>
            <person name="Nie B."/>
            <person name="Liao X."/>
            <person name="Peng D."/>
            <person name="Ji J."/>
            <person name="Jenkins J."/>
            <person name="Williams M."/>
            <person name="Shu S."/>
            <person name="Plott C."/>
            <person name="Barry K."/>
            <person name="Rajasekar S."/>
            <person name="Grimwood J."/>
            <person name="Han X."/>
            <person name="Sun S."/>
            <person name="Hou Z."/>
            <person name="He W."/>
            <person name="Dai G."/>
            <person name="Sun C."/>
            <person name="Schmutz J."/>
            <person name="Leebens-Mack J.H."/>
            <person name="Li F.W."/>
            <person name="Wang L."/>
        </authorList>
    </citation>
    <scope>NUCLEOTIDE SEQUENCE [LARGE SCALE GENOMIC DNA]</scope>
    <source>
        <strain evidence="2">cv. PW_Plant_1</strain>
    </source>
</reference>
<dbReference type="EMBL" id="CM055107">
    <property type="protein sequence ID" value="KAJ7527904.1"/>
    <property type="molecule type" value="Genomic_DNA"/>
</dbReference>
<evidence type="ECO:0000313" key="1">
    <source>
        <dbReference type="EMBL" id="KAJ7527904.1"/>
    </source>
</evidence>
<keyword evidence="2" id="KW-1185">Reference proteome</keyword>
<comment type="caution">
    <text evidence="1">The sequence shown here is derived from an EMBL/GenBank/DDBJ whole genome shotgun (WGS) entry which is preliminary data.</text>
</comment>
<evidence type="ECO:0000313" key="2">
    <source>
        <dbReference type="Proteomes" id="UP001162992"/>
    </source>
</evidence>
<organism evidence="1 2">
    <name type="scientific">Diphasiastrum complanatum</name>
    <name type="common">Issler's clubmoss</name>
    <name type="synonym">Lycopodium complanatum</name>
    <dbReference type="NCBI Taxonomy" id="34168"/>
    <lineage>
        <taxon>Eukaryota</taxon>
        <taxon>Viridiplantae</taxon>
        <taxon>Streptophyta</taxon>
        <taxon>Embryophyta</taxon>
        <taxon>Tracheophyta</taxon>
        <taxon>Lycopodiopsida</taxon>
        <taxon>Lycopodiales</taxon>
        <taxon>Lycopodiaceae</taxon>
        <taxon>Lycopodioideae</taxon>
        <taxon>Diphasiastrum</taxon>
    </lineage>
</organism>
<dbReference type="Proteomes" id="UP001162992">
    <property type="component" value="Chromosome 16"/>
</dbReference>